<evidence type="ECO:0000313" key="6">
    <source>
        <dbReference type="EMBL" id="GIU46033.1"/>
    </source>
</evidence>
<keyword evidence="3" id="KW-0732">Signal</keyword>
<reference evidence="6" key="1">
    <citation type="submission" date="2021-05" db="EMBL/GenBank/DDBJ databases">
        <title>Molecular characterization for Shewanella algae harboring chromosomal blaOXA-55-like strains isolated from clinical and environment sample.</title>
        <authorList>
            <person name="Ohama Y."/>
            <person name="Aoki K."/>
            <person name="Harada S."/>
            <person name="Moriya K."/>
            <person name="Ishii Y."/>
            <person name="Tateda K."/>
        </authorList>
    </citation>
    <scope>NUCLEOTIDE SEQUENCE</scope>
    <source>
        <strain evidence="6">JCM 11563</strain>
    </source>
</reference>
<dbReference type="SUPFAM" id="SSF111369">
    <property type="entry name" value="HlyD-like secretion proteins"/>
    <property type="match status" value="1"/>
</dbReference>
<dbReference type="Proteomes" id="UP000887104">
    <property type="component" value="Unassembled WGS sequence"/>
</dbReference>
<dbReference type="Gene3D" id="2.40.30.170">
    <property type="match status" value="1"/>
</dbReference>
<evidence type="ECO:0000256" key="1">
    <source>
        <dbReference type="ARBA" id="ARBA00009477"/>
    </source>
</evidence>
<dbReference type="InterPro" id="IPR058647">
    <property type="entry name" value="BSH_CzcB-like"/>
</dbReference>
<name>A0ABQ4PF34_9GAMM</name>
<comment type="caution">
    <text evidence="6">The sequence shown here is derived from an EMBL/GenBank/DDBJ whole genome shotgun (WGS) entry which is preliminary data.</text>
</comment>
<feature type="domain" description="CusB-like beta-barrel" evidence="4">
    <location>
        <begin position="218"/>
        <end position="266"/>
    </location>
</feature>
<evidence type="ECO:0000313" key="7">
    <source>
        <dbReference type="Proteomes" id="UP000887104"/>
    </source>
</evidence>
<comment type="similarity">
    <text evidence="1">Belongs to the membrane fusion protein (MFP) (TC 8.A.1) family.</text>
</comment>
<dbReference type="Gene3D" id="2.40.50.100">
    <property type="match status" value="1"/>
</dbReference>
<dbReference type="InterPro" id="IPR030190">
    <property type="entry name" value="MacA_alpha-hairpin_sf"/>
</dbReference>
<evidence type="ECO:0000259" key="5">
    <source>
        <dbReference type="Pfam" id="PF25973"/>
    </source>
</evidence>
<sequence>MNTQSVLIHRKMVMLLAAVSLLSACQDSDMPLSVAPSYQTVNAQELHIDDNYQFNQEFSGSIRSGNTTGVGFELAGKINALTVDSGDSVKQGQRLAKLDTRLLLAEKNELTASISQNQADLDLAQTTLNRSLGLQQQGYVSEQQLDEQRGQLNSLKAASNRLNAALLANQLKIEKSDLLAPFDGVISKRTHNLGEVVSLGSPVYTLIEDNNIQAYIGVPVDIANQLSTGQSVDVRVRNQHYQGKIAGISAELNPVTRTVELRVTLPPSADVINGELSYLSYQQTIASQGYWVPLSALTDGVRGLWNIYVLSPVANPADGELYQVERRDVEIIYTVKDKAFINGAINSNEQYVSQGLHKLVAGQLVTQQAQLATR</sequence>
<evidence type="ECO:0000259" key="4">
    <source>
        <dbReference type="Pfam" id="PF25954"/>
    </source>
</evidence>
<dbReference type="Gene3D" id="2.40.420.20">
    <property type="match status" value="1"/>
</dbReference>
<dbReference type="InterPro" id="IPR006143">
    <property type="entry name" value="RND_pump_MFP"/>
</dbReference>
<organism evidence="6 7">
    <name type="scientific">Shewanella sairae</name>
    <dbReference type="NCBI Taxonomy" id="190310"/>
    <lineage>
        <taxon>Bacteria</taxon>
        <taxon>Pseudomonadati</taxon>
        <taxon>Pseudomonadota</taxon>
        <taxon>Gammaproteobacteria</taxon>
        <taxon>Alteromonadales</taxon>
        <taxon>Shewanellaceae</taxon>
        <taxon>Shewanella</taxon>
    </lineage>
</organism>
<dbReference type="InterPro" id="IPR058792">
    <property type="entry name" value="Beta-barrel_RND_2"/>
</dbReference>
<dbReference type="NCBIfam" id="TIGR01730">
    <property type="entry name" value="RND_mfp"/>
    <property type="match status" value="1"/>
</dbReference>
<keyword evidence="2" id="KW-0175">Coiled coil</keyword>
<dbReference type="RefSeq" id="WP_220781128.1">
    <property type="nucleotide sequence ID" value="NZ_BPEY01000033.1"/>
</dbReference>
<dbReference type="PANTHER" id="PTHR30469">
    <property type="entry name" value="MULTIDRUG RESISTANCE PROTEIN MDTA"/>
    <property type="match status" value="1"/>
</dbReference>
<protein>
    <submittedName>
        <fullName evidence="6">RND transporter MFP subunit</fullName>
    </submittedName>
</protein>
<gene>
    <name evidence="6" type="ORF">TUM4438_20890</name>
</gene>
<accession>A0ABQ4PF34</accession>
<feature type="signal peptide" evidence="3">
    <location>
        <begin position="1"/>
        <end position="24"/>
    </location>
</feature>
<keyword evidence="7" id="KW-1185">Reference proteome</keyword>
<dbReference type="Pfam" id="PF25954">
    <property type="entry name" value="Beta-barrel_RND_2"/>
    <property type="match status" value="1"/>
</dbReference>
<feature type="domain" description="CzcB-like barrel-sandwich hybrid" evidence="5">
    <location>
        <begin position="70"/>
        <end position="206"/>
    </location>
</feature>
<evidence type="ECO:0000256" key="2">
    <source>
        <dbReference type="ARBA" id="ARBA00023054"/>
    </source>
</evidence>
<dbReference type="Pfam" id="PF25973">
    <property type="entry name" value="BSH_CzcB"/>
    <property type="match status" value="1"/>
</dbReference>
<dbReference type="PANTHER" id="PTHR30469:SF11">
    <property type="entry name" value="BLL4320 PROTEIN"/>
    <property type="match status" value="1"/>
</dbReference>
<feature type="chain" id="PRO_5047361811" evidence="3">
    <location>
        <begin position="25"/>
        <end position="374"/>
    </location>
</feature>
<proteinExistence type="inferred from homology"/>
<dbReference type="Gene3D" id="6.10.140.1990">
    <property type="match status" value="1"/>
</dbReference>
<dbReference type="EMBL" id="BPEY01000033">
    <property type="protein sequence ID" value="GIU46033.1"/>
    <property type="molecule type" value="Genomic_DNA"/>
</dbReference>
<evidence type="ECO:0000256" key="3">
    <source>
        <dbReference type="SAM" id="SignalP"/>
    </source>
</evidence>